<keyword evidence="11" id="KW-1185">Reference proteome</keyword>
<dbReference type="Proteomes" id="UP000704762">
    <property type="component" value="Unassembled WGS sequence"/>
</dbReference>
<dbReference type="PANTHER" id="PTHR43271:SF2">
    <property type="entry name" value="BLL2771 PROTEIN"/>
    <property type="match status" value="1"/>
</dbReference>
<dbReference type="SUPFAM" id="SSF103473">
    <property type="entry name" value="MFS general substrate transporter"/>
    <property type="match status" value="1"/>
</dbReference>
<proteinExistence type="inferred from homology"/>
<feature type="domain" description="Major facilitator superfamily (MFS) profile" evidence="9">
    <location>
        <begin position="20"/>
        <end position="395"/>
    </location>
</feature>
<reference evidence="10 11" key="1">
    <citation type="submission" date="2021-01" db="EMBL/GenBank/DDBJ databases">
        <title>Sequencing the genomes of 1000 actinobacteria strains.</title>
        <authorList>
            <person name="Klenk H.-P."/>
        </authorList>
    </citation>
    <scope>NUCLEOTIDE SEQUENCE [LARGE SCALE GENOMIC DNA]</scope>
    <source>
        <strain evidence="10 11">DSM 18662</strain>
    </source>
</reference>
<organism evidence="10 11">
    <name type="scientific">Microlunatus panaciterrae</name>
    <dbReference type="NCBI Taxonomy" id="400768"/>
    <lineage>
        <taxon>Bacteria</taxon>
        <taxon>Bacillati</taxon>
        <taxon>Actinomycetota</taxon>
        <taxon>Actinomycetes</taxon>
        <taxon>Propionibacteriales</taxon>
        <taxon>Propionibacteriaceae</taxon>
        <taxon>Microlunatus</taxon>
    </lineage>
</organism>
<accession>A0ABS2RG50</accession>
<feature type="transmembrane region" description="Helical" evidence="8">
    <location>
        <begin position="286"/>
        <end position="309"/>
    </location>
</feature>
<keyword evidence="7 8" id="KW-0472">Membrane</keyword>
<keyword evidence="6 8" id="KW-1133">Transmembrane helix</keyword>
<evidence type="ECO:0000256" key="5">
    <source>
        <dbReference type="ARBA" id="ARBA00022692"/>
    </source>
</evidence>
<evidence type="ECO:0000259" key="9">
    <source>
        <dbReference type="PROSITE" id="PS50850"/>
    </source>
</evidence>
<dbReference type="InterPro" id="IPR036259">
    <property type="entry name" value="MFS_trans_sf"/>
</dbReference>
<dbReference type="InterPro" id="IPR020846">
    <property type="entry name" value="MFS_dom"/>
</dbReference>
<feature type="transmembrane region" description="Helical" evidence="8">
    <location>
        <begin position="223"/>
        <end position="246"/>
    </location>
</feature>
<keyword evidence="4" id="KW-1003">Cell membrane</keyword>
<feature type="transmembrane region" description="Helical" evidence="8">
    <location>
        <begin position="173"/>
        <end position="194"/>
    </location>
</feature>
<feature type="transmembrane region" description="Helical" evidence="8">
    <location>
        <begin position="85"/>
        <end position="104"/>
    </location>
</feature>
<keyword evidence="5 8" id="KW-0812">Transmembrane</keyword>
<dbReference type="InterPro" id="IPR011701">
    <property type="entry name" value="MFS"/>
</dbReference>
<feature type="transmembrane region" description="Helical" evidence="8">
    <location>
        <begin position="258"/>
        <end position="279"/>
    </location>
</feature>
<evidence type="ECO:0000256" key="6">
    <source>
        <dbReference type="ARBA" id="ARBA00022989"/>
    </source>
</evidence>
<feature type="transmembrane region" description="Helical" evidence="8">
    <location>
        <begin position="315"/>
        <end position="335"/>
    </location>
</feature>
<protein>
    <submittedName>
        <fullName evidence="10">MFS family arabinose efflux permease</fullName>
    </submittedName>
</protein>
<evidence type="ECO:0000256" key="7">
    <source>
        <dbReference type="ARBA" id="ARBA00023136"/>
    </source>
</evidence>
<evidence type="ECO:0000313" key="11">
    <source>
        <dbReference type="Proteomes" id="UP000704762"/>
    </source>
</evidence>
<feature type="transmembrane region" description="Helical" evidence="8">
    <location>
        <begin position="143"/>
        <end position="161"/>
    </location>
</feature>
<feature type="transmembrane region" description="Helical" evidence="8">
    <location>
        <begin position="342"/>
        <end position="361"/>
    </location>
</feature>
<feature type="transmembrane region" description="Helical" evidence="8">
    <location>
        <begin position="54"/>
        <end position="73"/>
    </location>
</feature>
<comment type="subcellular location">
    <subcellularLocation>
        <location evidence="1">Cell membrane</location>
        <topology evidence="1">Multi-pass membrane protein</topology>
    </subcellularLocation>
</comment>
<evidence type="ECO:0000256" key="2">
    <source>
        <dbReference type="ARBA" id="ARBA00008335"/>
    </source>
</evidence>
<dbReference type="PANTHER" id="PTHR43271">
    <property type="entry name" value="BLL2771 PROTEIN"/>
    <property type="match status" value="1"/>
</dbReference>
<dbReference type="PROSITE" id="PS50850">
    <property type="entry name" value="MFS"/>
    <property type="match status" value="1"/>
</dbReference>
<name>A0ABS2RG50_9ACTN</name>
<feature type="transmembrane region" description="Helical" evidence="8">
    <location>
        <begin position="110"/>
        <end position="131"/>
    </location>
</feature>
<dbReference type="Pfam" id="PF07690">
    <property type="entry name" value="MFS_1"/>
    <property type="match status" value="1"/>
</dbReference>
<keyword evidence="3" id="KW-0813">Transport</keyword>
<comment type="caution">
    <text evidence="10">The sequence shown here is derived from an EMBL/GenBank/DDBJ whole genome shotgun (WGS) entry which is preliminary data.</text>
</comment>
<sequence>MSAKLRTPLIDVESTPAAAPLAILVICALLVLMQLYLAIPLSPILSEDLAAGDAAVALGTVYSLAYGLGFVIFGPLSDRFGRKAVLVPGMAALAVATAALSLAPSVGVVAGLRAAQGLLASSFAAVALAYVGEALPRRWRSTGVGAVATAFLVAGIVGQVYAQVVAHALGWRWVFGLAAPAFALCAIGLHVVLIQPPLDRPPARLAQRYRELAALARQPRLGLVYAASCTVLLSFVAMYATLGPLLQTRFGLDHGEVLLVRLAGLPGMVLSPLAGWLVGRFGATRVSVMGFVVAAASLFFEAVTAASLWSLVLGSAVFVAGIAAVVPAMITLIASRAGPARGGALGLSGLALFIGASVGPLAPDLPIGFSGLLVCLASLLLLGAALITLSSRGGEGSMPCAP</sequence>
<comment type="similarity">
    <text evidence="2">Belongs to the major facilitator superfamily.</text>
</comment>
<evidence type="ECO:0000256" key="3">
    <source>
        <dbReference type="ARBA" id="ARBA00022448"/>
    </source>
</evidence>
<dbReference type="EMBL" id="JAFBCF010000001">
    <property type="protein sequence ID" value="MBM7797723.1"/>
    <property type="molecule type" value="Genomic_DNA"/>
</dbReference>
<dbReference type="Gene3D" id="1.20.1250.20">
    <property type="entry name" value="MFS general substrate transporter like domains"/>
    <property type="match status" value="1"/>
</dbReference>
<evidence type="ECO:0000256" key="8">
    <source>
        <dbReference type="SAM" id="Phobius"/>
    </source>
</evidence>
<feature type="transmembrane region" description="Helical" evidence="8">
    <location>
        <begin position="21"/>
        <end position="42"/>
    </location>
</feature>
<evidence type="ECO:0000256" key="1">
    <source>
        <dbReference type="ARBA" id="ARBA00004651"/>
    </source>
</evidence>
<gene>
    <name evidence="10" type="ORF">JOE57_000644</name>
</gene>
<feature type="transmembrane region" description="Helical" evidence="8">
    <location>
        <begin position="367"/>
        <end position="389"/>
    </location>
</feature>
<evidence type="ECO:0000256" key="4">
    <source>
        <dbReference type="ARBA" id="ARBA00022475"/>
    </source>
</evidence>
<dbReference type="RefSeq" id="WP_204916368.1">
    <property type="nucleotide sequence ID" value="NZ_BAAAQP010000011.1"/>
</dbReference>
<evidence type="ECO:0000313" key="10">
    <source>
        <dbReference type="EMBL" id="MBM7797723.1"/>
    </source>
</evidence>